<dbReference type="Pfam" id="PF12833">
    <property type="entry name" value="HTH_18"/>
    <property type="match status" value="1"/>
</dbReference>
<gene>
    <name evidence="5" type="ORF">DES53_108269</name>
</gene>
<dbReference type="PANTHER" id="PTHR46796">
    <property type="entry name" value="HTH-TYPE TRANSCRIPTIONAL ACTIVATOR RHAS-RELATED"/>
    <property type="match status" value="1"/>
</dbReference>
<dbReference type="Proteomes" id="UP000253426">
    <property type="component" value="Unassembled WGS sequence"/>
</dbReference>
<sequence length="298" mass="32412">MNPLDDIIALLRPHAVFSKPISGKGQWGVRYAAHEKPSFCVVLEGQCWLALEGKAPLRLEKGDFLLLTSTPAFALYSKPGVRHVAGIPSRMGVRHGEQKGRPDFRMLGGTFETELVNGKLLLALLPGRIHLRSGEADTSRLSSLVSLIMEEYSGSRPGREMILARLLEVLLVDSLRSHDYDPSSMAAGLMAGLSDPLIARALAAMHARVQHGWTVANLAEHVGMSRSAFAARFSEKVGCAPMEYLSLWRMSLAQDVLRRGDVGLEELAEDIGYQSASAFSTAFRKKVGCAPSVFARGV</sequence>
<dbReference type="SMART" id="SM00342">
    <property type="entry name" value="HTH_ARAC"/>
    <property type="match status" value="1"/>
</dbReference>
<evidence type="ECO:0000313" key="6">
    <source>
        <dbReference type="Proteomes" id="UP000253426"/>
    </source>
</evidence>
<dbReference type="InterPro" id="IPR032783">
    <property type="entry name" value="AraC_lig"/>
</dbReference>
<evidence type="ECO:0000313" key="5">
    <source>
        <dbReference type="EMBL" id="RBP40562.1"/>
    </source>
</evidence>
<keyword evidence="3" id="KW-0804">Transcription</keyword>
<dbReference type="Gene3D" id="1.10.10.60">
    <property type="entry name" value="Homeodomain-like"/>
    <property type="match status" value="2"/>
</dbReference>
<evidence type="ECO:0000259" key="4">
    <source>
        <dbReference type="PROSITE" id="PS01124"/>
    </source>
</evidence>
<organism evidence="5 6">
    <name type="scientific">Roseimicrobium gellanilyticum</name>
    <dbReference type="NCBI Taxonomy" id="748857"/>
    <lineage>
        <taxon>Bacteria</taxon>
        <taxon>Pseudomonadati</taxon>
        <taxon>Verrucomicrobiota</taxon>
        <taxon>Verrucomicrobiia</taxon>
        <taxon>Verrucomicrobiales</taxon>
        <taxon>Verrucomicrobiaceae</taxon>
        <taxon>Roseimicrobium</taxon>
    </lineage>
</organism>
<accession>A0A366HDN6</accession>
<proteinExistence type="predicted"/>
<dbReference type="Pfam" id="PF12852">
    <property type="entry name" value="Cupin_6"/>
    <property type="match status" value="1"/>
</dbReference>
<feature type="domain" description="HTH araC/xylS-type" evidence="4">
    <location>
        <begin position="199"/>
        <end position="297"/>
    </location>
</feature>
<name>A0A366HDN6_9BACT</name>
<reference evidence="5 6" key="1">
    <citation type="submission" date="2018-06" db="EMBL/GenBank/DDBJ databases">
        <title>Genomic Encyclopedia of Type Strains, Phase IV (KMG-IV): sequencing the most valuable type-strain genomes for metagenomic binning, comparative biology and taxonomic classification.</title>
        <authorList>
            <person name="Goeker M."/>
        </authorList>
    </citation>
    <scope>NUCLEOTIDE SEQUENCE [LARGE SCALE GENOMIC DNA]</scope>
    <source>
        <strain evidence="5 6">DSM 25532</strain>
    </source>
</reference>
<dbReference type="InterPro" id="IPR050204">
    <property type="entry name" value="AraC_XylS_family_regulators"/>
</dbReference>
<comment type="caution">
    <text evidence="5">The sequence shown here is derived from an EMBL/GenBank/DDBJ whole genome shotgun (WGS) entry which is preliminary data.</text>
</comment>
<keyword evidence="1" id="KW-0805">Transcription regulation</keyword>
<dbReference type="PROSITE" id="PS00041">
    <property type="entry name" value="HTH_ARAC_FAMILY_1"/>
    <property type="match status" value="1"/>
</dbReference>
<dbReference type="SUPFAM" id="SSF46689">
    <property type="entry name" value="Homeodomain-like"/>
    <property type="match status" value="2"/>
</dbReference>
<evidence type="ECO:0000256" key="1">
    <source>
        <dbReference type="ARBA" id="ARBA00023015"/>
    </source>
</evidence>
<evidence type="ECO:0000256" key="2">
    <source>
        <dbReference type="ARBA" id="ARBA00023125"/>
    </source>
</evidence>
<dbReference type="InterPro" id="IPR009057">
    <property type="entry name" value="Homeodomain-like_sf"/>
</dbReference>
<dbReference type="RefSeq" id="WP_113960417.1">
    <property type="nucleotide sequence ID" value="NZ_QNRR01000008.1"/>
</dbReference>
<dbReference type="AlphaFoldDB" id="A0A366HDN6"/>
<dbReference type="EMBL" id="QNRR01000008">
    <property type="protein sequence ID" value="RBP40562.1"/>
    <property type="molecule type" value="Genomic_DNA"/>
</dbReference>
<evidence type="ECO:0000256" key="3">
    <source>
        <dbReference type="ARBA" id="ARBA00023163"/>
    </source>
</evidence>
<dbReference type="InterPro" id="IPR018060">
    <property type="entry name" value="HTH_AraC"/>
</dbReference>
<keyword evidence="2 5" id="KW-0238">DNA-binding</keyword>
<dbReference type="GO" id="GO:0003700">
    <property type="term" value="F:DNA-binding transcription factor activity"/>
    <property type="evidence" value="ECO:0007669"/>
    <property type="project" value="InterPro"/>
</dbReference>
<dbReference type="InterPro" id="IPR018062">
    <property type="entry name" value="HTH_AraC-typ_CS"/>
</dbReference>
<keyword evidence="6" id="KW-1185">Reference proteome</keyword>
<dbReference type="PANTHER" id="PTHR46796:SF7">
    <property type="entry name" value="ARAC FAMILY TRANSCRIPTIONAL REGULATOR"/>
    <property type="match status" value="1"/>
</dbReference>
<dbReference type="OrthoDB" id="9783876at2"/>
<dbReference type="GO" id="GO:0043565">
    <property type="term" value="F:sequence-specific DNA binding"/>
    <property type="evidence" value="ECO:0007669"/>
    <property type="project" value="InterPro"/>
</dbReference>
<dbReference type="PROSITE" id="PS01124">
    <property type="entry name" value="HTH_ARAC_FAMILY_2"/>
    <property type="match status" value="1"/>
</dbReference>
<protein>
    <submittedName>
        <fullName evidence="5">AraC-like DNA-binding protein</fullName>
    </submittedName>
</protein>